<name>A0ABT1CBT5_9HYPH</name>
<accession>A0ABT1CBT5</accession>
<feature type="domain" description="DUF6894" evidence="1">
    <location>
        <begin position="3"/>
        <end position="72"/>
    </location>
</feature>
<dbReference type="Pfam" id="PF21834">
    <property type="entry name" value="DUF6894"/>
    <property type="match status" value="1"/>
</dbReference>
<proteinExistence type="predicted"/>
<evidence type="ECO:0000313" key="2">
    <source>
        <dbReference type="EMBL" id="MCO6052292.1"/>
    </source>
</evidence>
<dbReference type="InterPro" id="IPR054189">
    <property type="entry name" value="DUF6894"/>
</dbReference>
<comment type="caution">
    <text evidence="2">The sequence shown here is derived from an EMBL/GenBank/DDBJ whole genome shotgun (WGS) entry which is preliminary data.</text>
</comment>
<sequence>MPRYFFSEFFNGGRVIDDVGKECASDADARREAVEALVPAALKANADLAGKGAYSIHVTDETGRVLFIATLSVFPLDQETTNA</sequence>
<evidence type="ECO:0000313" key="3">
    <source>
        <dbReference type="Proteomes" id="UP001205906"/>
    </source>
</evidence>
<reference evidence="2 3" key="1">
    <citation type="submission" date="2022-06" db="EMBL/GenBank/DDBJ databases">
        <title>Mesorhizobium sp. strain RP14 Genome sequencing and assembly.</title>
        <authorList>
            <person name="Kim I."/>
        </authorList>
    </citation>
    <scope>NUCLEOTIDE SEQUENCE [LARGE SCALE GENOMIC DNA]</scope>
    <source>
        <strain evidence="3">RP14(2022)</strain>
    </source>
</reference>
<gene>
    <name evidence="2" type="ORF">NGM99_21110</name>
</gene>
<dbReference type="RefSeq" id="WP_252822670.1">
    <property type="nucleotide sequence ID" value="NZ_JAMXQS010000014.1"/>
</dbReference>
<keyword evidence="3" id="KW-1185">Reference proteome</keyword>
<dbReference type="Proteomes" id="UP001205906">
    <property type="component" value="Unassembled WGS sequence"/>
</dbReference>
<organism evidence="2 3">
    <name type="scientific">Mesorhizobium liriopis</name>
    <dbReference type="NCBI Taxonomy" id="2953882"/>
    <lineage>
        <taxon>Bacteria</taxon>
        <taxon>Pseudomonadati</taxon>
        <taxon>Pseudomonadota</taxon>
        <taxon>Alphaproteobacteria</taxon>
        <taxon>Hyphomicrobiales</taxon>
        <taxon>Phyllobacteriaceae</taxon>
        <taxon>Mesorhizobium</taxon>
    </lineage>
</organism>
<protein>
    <recommendedName>
        <fullName evidence="1">DUF6894 domain-containing protein</fullName>
    </recommendedName>
</protein>
<dbReference type="EMBL" id="JAMXQS010000014">
    <property type="protein sequence ID" value="MCO6052292.1"/>
    <property type="molecule type" value="Genomic_DNA"/>
</dbReference>
<evidence type="ECO:0000259" key="1">
    <source>
        <dbReference type="Pfam" id="PF21834"/>
    </source>
</evidence>